<keyword evidence="9" id="KW-0539">Nucleus</keyword>
<organism evidence="13 14">
    <name type="scientific">Mucuna pruriens</name>
    <name type="common">Velvet bean</name>
    <name type="synonym">Dolichos pruriens</name>
    <dbReference type="NCBI Taxonomy" id="157652"/>
    <lineage>
        <taxon>Eukaryota</taxon>
        <taxon>Viridiplantae</taxon>
        <taxon>Streptophyta</taxon>
        <taxon>Embryophyta</taxon>
        <taxon>Tracheophyta</taxon>
        <taxon>Spermatophyta</taxon>
        <taxon>Magnoliopsida</taxon>
        <taxon>eudicotyledons</taxon>
        <taxon>Gunneridae</taxon>
        <taxon>Pentapetalae</taxon>
        <taxon>rosids</taxon>
        <taxon>fabids</taxon>
        <taxon>Fabales</taxon>
        <taxon>Fabaceae</taxon>
        <taxon>Papilionoideae</taxon>
        <taxon>50 kb inversion clade</taxon>
        <taxon>NPAAA clade</taxon>
        <taxon>indigoferoid/millettioid clade</taxon>
        <taxon>Phaseoleae</taxon>
        <taxon>Mucuna</taxon>
    </lineage>
</organism>
<dbReference type="AlphaFoldDB" id="A0A371EV45"/>
<evidence type="ECO:0000256" key="7">
    <source>
        <dbReference type="ARBA" id="ARBA00023159"/>
    </source>
</evidence>
<proteinExistence type="inferred from homology"/>
<dbReference type="SMART" id="SM00401">
    <property type="entry name" value="ZnF_GATA"/>
    <property type="match status" value="1"/>
</dbReference>
<dbReference type="SUPFAM" id="SSF57716">
    <property type="entry name" value="Glucocorticoid receptor-like (DNA-binding domain)"/>
    <property type="match status" value="1"/>
</dbReference>
<feature type="region of interest" description="Disordered" evidence="11">
    <location>
        <begin position="68"/>
        <end position="117"/>
    </location>
</feature>
<keyword evidence="8" id="KW-0804">Transcription</keyword>
<evidence type="ECO:0000256" key="2">
    <source>
        <dbReference type="ARBA" id="ARBA00022723"/>
    </source>
</evidence>
<reference evidence="13" key="1">
    <citation type="submission" date="2018-05" db="EMBL/GenBank/DDBJ databases">
        <title>Draft genome of Mucuna pruriens seed.</title>
        <authorList>
            <person name="Nnadi N.E."/>
            <person name="Vos R."/>
            <person name="Hasami M.H."/>
            <person name="Devisetty U.K."/>
            <person name="Aguiy J.C."/>
        </authorList>
    </citation>
    <scope>NUCLEOTIDE SEQUENCE [LARGE SCALE GENOMIC DNA]</scope>
    <source>
        <strain evidence="13">JCA_2017</strain>
    </source>
</reference>
<evidence type="ECO:0000256" key="11">
    <source>
        <dbReference type="SAM" id="MobiDB-lite"/>
    </source>
</evidence>
<feature type="non-terminal residue" evidence="13">
    <location>
        <position position="326"/>
    </location>
</feature>
<dbReference type="CDD" id="cd00202">
    <property type="entry name" value="ZnF_GATA"/>
    <property type="match status" value="1"/>
</dbReference>
<name>A0A371EV45_MUCPR</name>
<evidence type="ECO:0000256" key="3">
    <source>
        <dbReference type="ARBA" id="ARBA00022771"/>
    </source>
</evidence>
<dbReference type="GO" id="GO:0030154">
    <property type="term" value="P:cell differentiation"/>
    <property type="evidence" value="ECO:0007669"/>
    <property type="project" value="TreeGrafter"/>
</dbReference>
<dbReference type="PROSITE" id="PS50114">
    <property type="entry name" value="GATA_ZN_FINGER_2"/>
    <property type="match status" value="1"/>
</dbReference>
<dbReference type="GO" id="GO:0005634">
    <property type="term" value="C:nucleus"/>
    <property type="evidence" value="ECO:0007669"/>
    <property type="project" value="TreeGrafter"/>
</dbReference>
<dbReference type="PANTHER" id="PTHR45658">
    <property type="entry name" value="GATA TRANSCRIPTION FACTOR"/>
    <property type="match status" value="1"/>
</dbReference>
<comment type="similarity">
    <text evidence="1">Belongs to the type IV zinc-finger family. Class A subfamily.</text>
</comment>
<keyword evidence="6" id="KW-0238">DNA-binding</keyword>
<dbReference type="InterPro" id="IPR013088">
    <property type="entry name" value="Znf_NHR/GATA"/>
</dbReference>
<keyword evidence="4" id="KW-0862">Zinc</keyword>
<protein>
    <submittedName>
        <fullName evidence="13">GATA transcription factor 9</fullName>
    </submittedName>
</protein>
<keyword evidence="3 10" id="KW-0863">Zinc-finger</keyword>
<evidence type="ECO:0000256" key="1">
    <source>
        <dbReference type="ARBA" id="ARBA00005694"/>
    </source>
</evidence>
<evidence type="ECO:0000256" key="8">
    <source>
        <dbReference type="ARBA" id="ARBA00023163"/>
    </source>
</evidence>
<feature type="compositionally biased region" description="Polar residues" evidence="11">
    <location>
        <begin position="68"/>
        <end position="90"/>
    </location>
</feature>
<evidence type="ECO:0000256" key="4">
    <source>
        <dbReference type="ARBA" id="ARBA00022833"/>
    </source>
</evidence>
<dbReference type="InterPro" id="IPR051140">
    <property type="entry name" value="GATA_TF"/>
</dbReference>
<dbReference type="Pfam" id="PF00320">
    <property type="entry name" value="GATA"/>
    <property type="match status" value="1"/>
</dbReference>
<comment type="caution">
    <text evidence="13">The sequence shown here is derived from an EMBL/GenBank/DDBJ whole genome shotgun (WGS) entry which is preliminary data.</text>
</comment>
<dbReference type="EMBL" id="QJKJ01011947">
    <property type="protein sequence ID" value="RDX69829.1"/>
    <property type="molecule type" value="Genomic_DNA"/>
</dbReference>
<gene>
    <name evidence="13" type="primary">GATA9</name>
    <name evidence="13" type="ORF">CR513_51003</name>
</gene>
<evidence type="ECO:0000256" key="9">
    <source>
        <dbReference type="ARBA" id="ARBA00023242"/>
    </source>
</evidence>
<keyword evidence="14" id="KW-1185">Reference proteome</keyword>
<evidence type="ECO:0000256" key="6">
    <source>
        <dbReference type="ARBA" id="ARBA00023125"/>
    </source>
</evidence>
<dbReference type="GO" id="GO:0043565">
    <property type="term" value="F:sequence-specific DNA binding"/>
    <property type="evidence" value="ECO:0007669"/>
    <property type="project" value="InterPro"/>
</dbReference>
<feature type="domain" description="GATA-type" evidence="12">
    <location>
        <begin position="189"/>
        <end position="225"/>
    </location>
</feature>
<evidence type="ECO:0000256" key="10">
    <source>
        <dbReference type="PROSITE-ProRule" id="PRU00094"/>
    </source>
</evidence>
<accession>A0A371EV45</accession>
<dbReference type="PANTHER" id="PTHR45658:SF143">
    <property type="entry name" value="GATA-TYPE DOMAIN-CONTAINING PROTEIN"/>
    <property type="match status" value="1"/>
</dbReference>
<dbReference type="FunFam" id="3.30.50.10:FF:000018">
    <property type="entry name" value="GATA transcription factor"/>
    <property type="match status" value="1"/>
</dbReference>
<sequence>MNMDMCQNVSVSSECQQEQILAPSCSSSLDDLFSAQNTEVDVELEWLSVFVEDCFSSPPSCVLVPASVQTTSSNPSGTLKRPQQNESPLQNFAVPGKARSKRKRLSAPRTKDPLSIWSHHLNPQNEALSSDPPLLKQAYWLADSELIMPKPKEEQEVTKEDAQLVEKGIVIVSKESFEDSDLEGGNGQHPMPRRCTHCLAQRTPQWRAGPLGPKTLCNACGVRYKSGRLLPEYRPAKSPTFVSYLHSNSHKKVMEMRMAVYSSISSDQNKLFGNRDTIKGSDNNDVNFVPLGIAYMGNSFLKKFLSLRSSSPLYYILSSLEEKHQT</sequence>
<dbReference type="GO" id="GO:0008270">
    <property type="term" value="F:zinc ion binding"/>
    <property type="evidence" value="ECO:0007669"/>
    <property type="project" value="UniProtKB-KW"/>
</dbReference>
<dbReference type="OrthoDB" id="2162994at2759"/>
<keyword evidence="7" id="KW-0010">Activator</keyword>
<evidence type="ECO:0000256" key="5">
    <source>
        <dbReference type="ARBA" id="ARBA00023015"/>
    </source>
</evidence>
<keyword evidence="2" id="KW-0479">Metal-binding</keyword>
<dbReference type="InterPro" id="IPR000679">
    <property type="entry name" value="Znf_GATA"/>
</dbReference>
<evidence type="ECO:0000313" key="14">
    <source>
        <dbReference type="Proteomes" id="UP000257109"/>
    </source>
</evidence>
<evidence type="ECO:0000259" key="12">
    <source>
        <dbReference type="PROSITE" id="PS50114"/>
    </source>
</evidence>
<dbReference type="Proteomes" id="UP000257109">
    <property type="component" value="Unassembled WGS sequence"/>
</dbReference>
<dbReference type="PROSITE" id="PS00344">
    <property type="entry name" value="GATA_ZN_FINGER_1"/>
    <property type="match status" value="1"/>
</dbReference>
<dbReference type="Gene3D" id="3.30.50.10">
    <property type="entry name" value="Erythroid Transcription Factor GATA-1, subunit A"/>
    <property type="match status" value="1"/>
</dbReference>
<keyword evidence="5" id="KW-0805">Transcription regulation</keyword>
<evidence type="ECO:0000313" key="13">
    <source>
        <dbReference type="EMBL" id="RDX69829.1"/>
    </source>
</evidence>
<dbReference type="GO" id="GO:0006355">
    <property type="term" value="P:regulation of DNA-templated transcription"/>
    <property type="evidence" value="ECO:0007669"/>
    <property type="project" value="InterPro"/>
</dbReference>